<accession>A0A8S0W6X4</accession>
<comment type="pathway">
    <text evidence="2">Amino-acid degradation; L-histidine degradation into L-glutamate; L-glutamate from N-formimidoyl-L-glutamate (transferase route): step 1/1.</text>
</comment>
<reference evidence="10" key="2">
    <citation type="submission" date="2020-01" db="EMBL/GenBank/DDBJ databases">
        <authorList>
            <person name="Hornung B."/>
        </authorList>
    </citation>
    <scope>NUCLEOTIDE SEQUENCE</scope>
    <source>
        <strain evidence="10">PacBioINE</strain>
    </source>
</reference>
<keyword evidence="5 10" id="KW-0808">Transferase</keyword>
<keyword evidence="7" id="KW-0290">Folate-binding</keyword>
<dbReference type="GO" id="GO:0005542">
    <property type="term" value="F:folic acid binding"/>
    <property type="evidence" value="ECO:0007669"/>
    <property type="project" value="UniProtKB-KW"/>
</dbReference>
<dbReference type="InterPro" id="IPR022384">
    <property type="entry name" value="FormiminoTrfase_cat_dom_sf"/>
</dbReference>
<dbReference type="InterPro" id="IPR051623">
    <property type="entry name" value="FTCD"/>
</dbReference>
<dbReference type="InterPro" id="IPR013802">
    <property type="entry name" value="Formiminotransferase_C"/>
</dbReference>
<dbReference type="Pfam" id="PF07837">
    <property type="entry name" value="FTCD_N"/>
    <property type="match status" value="1"/>
</dbReference>
<comment type="subcellular location">
    <subcellularLocation>
        <location evidence="1">Cytoplasm</location>
    </subcellularLocation>
</comment>
<dbReference type="GO" id="GO:0016829">
    <property type="term" value="F:lyase activity"/>
    <property type="evidence" value="ECO:0007669"/>
    <property type="project" value="UniProtKB-KW"/>
</dbReference>
<dbReference type="SMART" id="SM01222">
    <property type="entry name" value="FTCD_N"/>
    <property type="match status" value="1"/>
</dbReference>
<dbReference type="InterPro" id="IPR012886">
    <property type="entry name" value="Formiminotransferase_N"/>
</dbReference>
<keyword evidence="4" id="KW-0963">Cytoplasm</keyword>
<evidence type="ECO:0000256" key="2">
    <source>
        <dbReference type="ARBA" id="ARBA00005082"/>
    </source>
</evidence>
<evidence type="ECO:0000256" key="4">
    <source>
        <dbReference type="ARBA" id="ARBA00022490"/>
    </source>
</evidence>
<dbReference type="AlphaFoldDB" id="A0A8S0W6X4"/>
<dbReference type="Pfam" id="PF02971">
    <property type="entry name" value="FTCD"/>
    <property type="match status" value="1"/>
</dbReference>
<dbReference type="GO" id="GO:0030409">
    <property type="term" value="F:glutamate formimidoyltransferase activity"/>
    <property type="evidence" value="ECO:0007669"/>
    <property type="project" value="UniProtKB-EC"/>
</dbReference>
<gene>
    <name evidence="10" type="ORF">DEACI_0871</name>
    <name evidence="11" type="ORF">DEACI_4082</name>
</gene>
<dbReference type="Gene3D" id="3.30.70.670">
    <property type="entry name" value="Formiminotransferase, C-terminal subdomain"/>
    <property type="match status" value="1"/>
</dbReference>
<evidence type="ECO:0000313" key="10">
    <source>
        <dbReference type="EMBL" id="CAA7600219.1"/>
    </source>
</evidence>
<dbReference type="Proteomes" id="UP000836597">
    <property type="component" value="Chromosome"/>
</dbReference>
<dbReference type="Proteomes" id="UP001071230">
    <property type="component" value="Unassembled WGS sequence"/>
</dbReference>
<keyword evidence="11" id="KW-0456">Lyase</keyword>
<dbReference type="EMBL" id="CDGJ01000134">
    <property type="protein sequence ID" value="CEJ09597.1"/>
    <property type="molecule type" value="Genomic_DNA"/>
</dbReference>
<dbReference type="Gene3D" id="3.30.990.10">
    <property type="entry name" value="Formiminotransferase, N-terminal subdomain"/>
    <property type="match status" value="1"/>
</dbReference>
<dbReference type="KEGG" id="aacx:DEACI_0871"/>
<dbReference type="PANTHER" id="PTHR12234">
    <property type="entry name" value="FORMIMINOTRANSFERASE-CYCLODEAMINASE"/>
    <property type="match status" value="1"/>
</dbReference>
<evidence type="ECO:0000259" key="9">
    <source>
        <dbReference type="SMART" id="SM01222"/>
    </source>
</evidence>
<dbReference type="EC" id="2.1.2.5" evidence="3"/>
<feature type="domain" description="Formiminotransferase N-terminal subdomain" evidence="9">
    <location>
        <begin position="27"/>
        <end position="203"/>
    </location>
</feature>
<dbReference type="GO" id="GO:0005737">
    <property type="term" value="C:cytoplasm"/>
    <property type="evidence" value="ECO:0007669"/>
    <property type="project" value="UniProtKB-SubCell"/>
</dbReference>
<evidence type="ECO:0000256" key="5">
    <source>
        <dbReference type="ARBA" id="ARBA00022679"/>
    </source>
</evidence>
<evidence type="ECO:0000256" key="1">
    <source>
        <dbReference type="ARBA" id="ARBA00004496"/>
    </source>
</evidence>
<evidence type="ECO:0000313" key="11">
    <source>
        <dbReference type="EMBL" id="CEJ09597.1"/>
    </source>
</evidence>
<keyword evidence="12" id="KW-1185">Reference proteome</keyword>
<dbReference type="InterPro" id="IPR037070">
    <property type="entry name" value="Formiminotransferase_C_sf"/>
</dbReference>
<name>A0A8S0W6X4_9FIRM</name>
<feature type="domain" description="Formiminotransferase C-terminal subdomain" evidence="8">
    <location>
        <begin position="204"/>
        <end position="318"/>
    </location>
</feature>
<evidence type="ECO:0000256" key="6">
    <source>
        <dbReference type="ARBA" id="ARBA00022808"/>
    </source>
</evidence>
<organism evidence="10">
    <name type="scientific">Acididesulfobacillus acetoxydans</name>
    <dbReference type="NCBI Taxonomy" id="1561005"/>
    <lineage>
        <taxon>Bacteria</taxon>
        <taxon>Bacillati</taxon>
        <taxon>Bacillota</taxon>
        <taxon>Clostridia</taxon>
        <taxon>Eubacteriales</taxon>
        <taxon>Peptococcaceae</taxon>
        <taxon>Acididesulfobacillus</taxon>
    </lineage>
</organism>
<dbReference type="InterPro" id="IPR004227">
    <property type="entry name" value="Formiminotransferase_cat"/>
</dbReference>
<evidence type="ECO:0000256" key="3">
    <source>
        <dbReference type="ARBA" id="ARBA00012252"/>
    </source>
</evidence>
<dbReference type="GO" id="GO:0006547">
    <property type="term" value="P:L-histidine metabolic process"/>
    <property type="evidence" value="ECO:0007669"/>
    <property type="project" value="UniProtKB-KW"/>
</dbReference>
<evidence type="ECO:0000313" key="12">
    <source>
        <dbReference type="Proteomes" id="UP001071230"/>
    </source>
</evidence>
<dbReference type="InterPro" id="IPR037064">
    <property type="entry name" value="Formiminotransferase_N_sf"/>
</dbReference>
<evidence type="ECO:0000256" key="7">
    <source>
        <dbReference type="ARBA" id="ARBA00022954"/>
    </source>
</evidence>
<dbReference type="SUPFAM" id="SSF55116">
    <property type="entry name" value="Formiminotransferase domain of formiminotransferase-cyclodeaminase"/>
    <property type="match status" value="2"/>
</dbReference>
<dbReference type="PANTHER" id="PTHR12234:SF8">
    <property type="entry name" value="FORMIMINOTRANSFERASE-CYCLODEAMINASE"/>
    <property type="match status" value="1"/>
</dbReference>
<proteinExistence type="predicted"/>
<sequence length="322" mass="35316">MHSKYSGADHSRGYTYWERRRVGIVAKIVECIPNISEGRRPEVVEEVIAEVRKVPGVVLLDYSGNADHNRTVVTFTGEPEGVLEAAWRLIGKAAQLINLEEHRGAHPRLGATDVVPFVPVRDVSMEECVDMARSLGERVGRELKLPVYLYERAATRPERRNLAEVRRGEYEGLKESIKTEERKPDYGPSVLGTAGAVVIGARPPLVAFNVNLGTSDLGVAKAIAKAIRGSSGGFVYIKALGVNLAERGQVQVSMNMVDTQGTPLYRAMEFIKAEAAHYGVPVVGSEIVGLVPLEALLETAAYYLNLKEFSAEQVLEKRVFGF</sequence>
<dbReference type="NCBIfam" id="TIGR02024">
    <property type="entry name" value="FtcD"/>
    <property type="match status" value="1"/>
</dbReference>
<dbReference type="SMART" id="SM01221">
    <property type="entry name" value="FTCD"/>
    <property type="match status" value="1"/>
</dbReference>
<reference evidence="11" key="1">
    <citation type="submission" date="2014-11" db="EMBL/GenBank/DDBJ databases">
        <authorList>
            <person name="Hornung B.V."/>
        </authorList>
    </citation>
    <scope>NUCLEOTIDE SEQUENCE</scope>
    <source>
        <strain evidence="11">INE</strain>
    </source>
</reference>
<keyword evidence="6" id="KW-0369">Histidine metabolism</keyword>
<evidence type="ECO:0000259" key="8">
    <source>
        <dbReference type="SMART" id="SM01221"/>
    </source>
</evidence>
<protein>
    <recommendedName>
        <fullName evidence="3">glutamate formimidoyltransferase</fullName>
        <ecNumber evidence="3">2.1.2.5</ecNumber>
    </recommendedName>
</protein>
<dbReference type="EMBL" id="LR746496">
    <property type="protein sequence ID" value="CAA7600219.1"/>
    <property type="molecule type" value="Genomic_DNA"/>
</dbReference>